<reference evidence="2" key="1">
    <citation type="submission" date="2022-03" db="EMBL/GenBank/DDBJ databases">
        <title>Genome Identification and Characterization of new species Bdellovibrio reynosense LBG001 sp. nov. from a Mexico soil sample.</title>
        <authorList>
            <person name="Camilli A."/>
            <person name="Ajao Y."/>
            <person name="Guo X."/>
        </authorList>
    </citation>
    <scope>NUCLEOTIDE SEQUENCE</scope>
    <source>
        <strain evidence="2">LBG001</strain>
    </source>
</reference>
<feature type="chain" id="PRO_5046171627" evidence="1">
    <location>
        <begin position="20"/>
        <end position="114"/>
    </location>
</feature>
<protein>
    <submittedName>
        <fullName evidence="2">Uncharacterized protein</fullName>
    </submittedName>
</protein>
<sequence length="114" mass="12250">MKSVVAFISIILFASQSFAASECAQLKAELKQMQTAQQQIMASLVNNHESFASSMEEYSSVVQTSQGSQIKGVAGEMKTSAQAFRTRGVQGKKIAKKLNDASTDLLARVASCLK</sequence>
<gene>
    <name evidence="2" type="ORF">MNR06_13700</name>
</gene>
<accession>A0ABY4CA12</accession>
<proteinExistence type="predicted"/>
<name>A0ABY4CA12_9BACT</name>
<keyword evidence="3" id="KW-1185">Reference proteome</keyword>
<organism evidence="2 3">
    <name type="scientific">Bdellovibrio reynosensis</name>
    <dbReference type="NCBI Taxonomy" id="2835041"/>
    <lineage>
        <taxon>Bacteria</taxon>
        <taxon>Pseudomonadati</taxon>
        <taxon>Bdellovibrionota</taxon>
        <taxon>Bdellovibrionia</taxon>
        <taxon>Bdellovibrionales</taxon>
        <taxon>Pseudobdellovibrionaceae</taxon>
        <taxon>Bdellovibrio</taxon>
    </lineage>
</organism>
<dbReference type="EMBL" id="CP093442">
    <property type="protein sequence ID" value="UOF00752.1"/>
    <property type="molecule type" value="Genomic_DNA"/>
</dbReference>
<feature type="signal peptide" evidence="1">
    <location>
        <begin position="1"/>
        <end position="19"/>
    </location>
</feature>
<evidence type="ECO:0000313" key="2">
    <source>
        <dbReference type="EMBL" id="UOF00752.1"/>
    </source>
</evidence>
<keyword evidence="1" id="KW-0732">Signal</keyword>
<dbReference type="Proteomes" id="UP000830116">
    <property type="component" value="Chromosome"/>
</dbReference>
<evidence type="ECO:0000256" key="1">
    <source>
        <dbReference type="SAM" id="SignalP"/>
    </source>
</evidence>
<dbReference type="RefSeq" id="WP_243536926.1">
    <property type="nucleotide sequence ID" value="NZ_CP093442.1"/>
</dbReference>
<evidence type="ECO:0000313" key="3">
    <source>
        <dbReference type="Proteomes" id="UP000830116"/>
    </source>
</evidence>